<dbReference type="Pfam" id="PF01368">
    <property type="entry name" value="DHH"/>
    <property type="match status" value="1"/>
</dbReference>
<dbReference type="Pfam" id="PF07085">
    <property type="entry name" value="DRTGG"/>
    <property type="match status" value="1"/>
</dbReference>
<proteinExistence type="predicted"/>
<comment type="cofactor">
    <cofactor evidence="1">
        <name>Mn(2+)</name>
        <dbReference type="ChEBI" id="CHEBI:29035"/>
    </cofactor>
</comment>
<dbReference type="Gene3D" id="3.10.580.10">
    <property type="entry name" value="CBS-domain"/>
    <property type="match status" value="1"/>
</dbReference>
<evidence type="ECO:0000256" key="3">
    <source>
        <dbReference type="ARBA" id="ARBA00012146"/>
    </source>
</evidence>
<comment type="subunit">
    <text evidence="2">Homohexamer.</text>
</comment>
<evidence type="ECO:0000256" key="1">
    <source>
        <dbReference type="ARBA" id="ARBA00001936"/>
    </source>
</evidence>
<dbReference type="Pfam" id="PF02833">
    <property type="entry name" value="DHHA2"/>
    <property type="match status" value="1"/>
</dbReference>
<evidence type="ECO:0000256" key="2">
    <source>
        <dbReference type="ARBA" id="ARBA00011643"/>
    </source>
</evidence>
<dbReference type="Pfam" id="PF00571">
    <property type="entry name" value="CBS"/>
    <property type="match status" value="2"/>
</dbReference>
<dbReference type="InterPro" id="IPR010766">
    <property type="entry name" value="DRTGG"/>
</dbReference>
<feature type="domain" description="CBS" evidence="11">
    <location>
        <begin position="79"/>
        <end position="139"/>
    </location>
</feature>
<dbReference type="NCBIfam" id="NF011443">
    <property type="entry name" value="PRK14869.1-5"/>
    <property type="match status" value="1"/>
</dbReference>
<dbReference type="InterPro" id="IPR046342">
    <property type="entry name" value="CBS_dom_sf"/>
</dbReference>
<dbReference type="EMBL" id="CP139781">
    <property type="protein sequence ID" value="WRQ88142.1"/>
    <property type="molecule type" value="Genomic_DNA"/>
</dbReference>
<evidence type="ECO:0000256" key="6">
    <source>
        <dbReference type="ARBA" id="ARBA00023211"/>
    </source>
</evidence>
<comment type="catalytic activity">
    <reaction evidence="8">
        <text>diphosphate + H2O = 2 phosphate + H(+)</text>
        <dbReference type="Rhea" id="RHEA:24576"/>
        <dbReference type="ChEBI" id="CHEBI:15377"/>
        <dbReference type="ChEBI" id="CHEBI:15378"/>
        <dbReference type="ChEBI" id="CHEBI:33019"/>
        <dbReference type="ChEBI" id="CHEBI:43474"/>
        <dbReference type="EC" id="3.6.1.1"/>
    </reaction>
</comment>
<dbReference type="PROSITE" id="PS51371">
    <property type="entry name" value="CBS"/>
    <property type="match status" value="2"/>
</dbReference>
<dbReference type="PANTHER" id="PTHR12112">
    <property type="entry name" value="BNIP - RELATED"/>
    <property type="match status" value="1"/>
</dbReference>
<dbReference type="SMART" id="SM01131">
    <property type="entry name" value="DHHA2"/>
    <property type="match status" value="1"/>
</dbReference>
<dbReference type="NCBIfam" id="NF011445">
    <property type="entry name" value="PRK14869.2-1"/>
    <property type="match status" value="1"/>
</dbReference>
<dbReference type="CDD" id="cd02205">
    <property type="entry name" value="CBS_pair_SF"/>
    <property type="match status" value="1"/>
</dbReference>
<dbReference type="InterPro" id="IPR001667">
    <property type="entry name" value="DDH_dom"/>
</dbReference>
<evidence type="ECO:0000256" key="4">
    <source>
        <dbReference type="ARBA" id="ARBA00022723"/>
    </source>
</evidence>
<protein>
    <recommendedName>
        <fullName evidence="3">inorganic diphosphatase</fullName>
        <ecNumber evidence="3">3.6.1.1</ecNumber>
    </recommendedName>
    <alternativeName>
        <fullName evidence="7">Pyrophosphate phospho-hydrolase</fullName>
    </alternativeName>
</protein>
<organism evidence="12 13">
    <name type="scientific">Actomonas aquatica</name>
    <dbReference type="NCBI Taxonomy" id="2866162"/>
    <lineage>
        <taxon>Bacteria</taxon>
        <taxon>Pseudomonadati</taxon>
        <taxon>Verrucomicrobiota</taxon>
        <taxon>Opitutia</taxon>
        <taxon>Opitutales</taxon>
        <taxon>Opitutaceae</taxon>
        <taxon>Actomonas</taxon>
    </lineage>
</organism>
<dbReference type="Gene3D" id="3.90.1640.10">
    <property type="entry name" value="inorganic pyrophosphatase (n-terminal core)"/>
    <property type="match status" value="2"/>
</dbReference>
<keyword evidence="5 12" id="KW-0378">Hydrolase</keyword>
<dbReference type="SUPFAM" id="SSF64182">
    <property type="entry name" value="DHH phosphoesterases"/>
    <property type="match status" value="1"/>
</dbReference>
<dbReference type="RefSeq" id="WP_221028825.1">
    <property type="nucleotide sequence ID" value="NZ_CP139781.1"/>
</dbReference>
<dbReference type="InterPro" id="IPR004097">
    <property type="entry name" value="DHHA2"/>
</dbReference>
<dbReference type="InterPro" id="IPR000644">
    <property type="entry name" value="CBS_dom"/>
</dbReference>
<evidence type="ECO:0000313" key="13">
    <source>
        <dbReference type="Proteomes" id="UP000738431"/>
    </source>
</evidence>
<evidence type="ECO:0000256" key="9">
    <source>
        <dbReference type="PROSITE-ProRule" id="PRU00703"/>
    </source>
</evidence>
<dbReference type="SUPFAM" id="SSF75138">
    <property type="entry name" value="HprK N-terminal domain-like"/>
    <property type="match status" value="1"/>
</dbReference>
<evidence type="ECO:0000256" key="10">
    <source>
        <dbReference type="SAM" id="MobiDB-lite"/>
    </source>
</evidence>
<dbReference type="Gene3D" id="3.10.310.20">
    <property type="entry name" value="DHHA2 domain"/>
    <property type="match status" value="1"/>
</dbReference>
<dbReference type="InterPro" id="IPR028979">
    <property type="entry name" value="Ser_kin/Pase_Hpr-like_N_sf"/>
</dbReference>
<dbReference type="SMART" id="SM00116">
    <property type="entry name" value="CBS"/>
    <property type="match status" value="2"/>
</dbReference>
<evidence type="ECO:0000256" key="7">
    <source>
        <dbReference type="ARBA" id="ARBA00032535"/>
    </source>
</evidence>
<dbReference type="NCBIfam" id="NF011442">
    <property type="entry name" value="PRK14869.1-4"/>
    <property type="match status" value="1"/>
</dbReference>
<keyword evidence="13" id="KW-1185">Reference proteome</keyword>
<accession>A0ABZ1C9R6</accession>
<keyword evidence="6" id="KW-0464">Manganese</keyword>
<evidence type="ECO:0000256" key="5">
    <source>
        <dbReference type="ARBA" id="ARBA00022801"/>
    </source>
</evidence>
<name>A0ABZ1C9R6_9BACT</name>
<dbReference type="PANTHER" id="PTHR12112:SF22">
    <property type="entry name" value="MANGANESE-DEPENDENT INORGANIC PYROPHOSPHATASE-RELATED"/>
    <property type="match status" value="1"/>
</dbReference>
<evidence type="ECO:0000259" key="11">
    <source>
        <dbReference type="PROSITE" id="PS51371"/>
    </source>
</evidence>
<sequence>MTAAPNAPQTYIVGHRNPDADAVCSAIAYAALKKAQGHTGYVPARCGNTNARIDTILKRFNQPAPTYITDVTPRVRDVMIEDVVSVNVNGTCAQALELVDRYDVRVLPVITDERYVRGQLSIFDLGGFFVPKISAPREMRKVITSLDHIATTLNARVLNDVRMEDSEELFIRIGAMDVRSFWKVSKDENIPADRSLVIVGDRWDIQQRSIQNGVRAIIITGNLPVEDEVVTQAREAGVAIIVSPHDTATTSWSIRTASSIAPLVQSKFSSLSPDTRLSDLRKKMAASNAQAFMVLNDDGRLAGILTKTDMLRPVKRRLILVDHNEMTQAVPGADQVEIEEIIDHHRLGSLNTARPIFFINEPIGSTCSIIADLYRRANLEPSPEIAGIMMSGIISDTLHLHSPTSTQKDAELLEWLSQVAGVNSQQLADEIFASGSVILSSKPEDVIRSDYKIYEEDGVRFSVSQVEELGFGNFWDHHRPLADALEALCREEKLVFSCLLVTDINTQNSLLLVKGDPDFIARINHPHVEKDEIFDMPGIVSRKKQLIPYLGSILKEMQADGAMPTARGETEAPFEPATN</sequence>
<dbReference type="SUPFAM" id="SSF54631">
    <property type="entry name" value="CBS-domain pair"/>
    <property type="match status" value="1"/>
</dbReference>
<reference evidence="12 13" key="1">
    <citation type="submission" date="2023-12" db="EMBL/GenBank/DDBJ databases">
        <title>Description of an unclassified Opitutus bacterium of Verrucomicrobiota.</title>
        <authorList>
            <person name="Zhang D.-F."/>
        </authorList>
    </citation>
    <scope>NUCLEOTIDE SEQUENCE [LARGE SCALE GENOMIC DNA]</scope>
    <source>
        <strain evidence="12 13">WL0086</strain>
    </source>
</reference>
<dbReference type="EC" id="3.6.1.1" evidence="3"/>
<gene>
    <name evidence="12" type="ORF">K1X11_001900</name>
</gene>
<evidence type="ECO:0000256" key="8">
    <source>
        <dbReference type="ARBA" id="ARBA00047820"/>
    </source>
</evidence>
<dbReference type="InterPro" id="IPR038222">
    <property type="entry name" value="DHHA2_dom_sf"/>
</dbReference>
<dbReference type="NCBIfam" id="NF011446">
    <property type="entry name" value="PRK14869.2-2"/>
    <property type="match status" value="1"/>
</dbReference>
<feature type="region of interest" description="Disordered" evidence="10">
    <location>
        <begin position="560"/>
        <end position="579"/>
    </location>
</feature>
<keyword evidence="9" id="KW-0129">CBS domain</keyword>
<dbReference type="Proteomes" id="UP000738431">
    <property type="component" value="Chromosome"/>
</dbReference>
<evidence type="ECO:0000313" key="12">
    <source>
        <dbReference type="EMBL" id="WRQ88142.1"/>
    </source>
</evidence>
<feature type="domain" description="CBS" evidence="11">
    <location>
        <begin position="264"/>
        <end position="320"/>
    </location>
</feature>
<dbReference type="InterPro" id="IPR038763">
    <property type="entry name" value="DHH_sf"/>
</dbReference>
<dbReference type="GO" id="GO:0004427">
    <property type="term" value="F:inorganic diphosphate phosphatase activity"/>
    <property type="evidence" value="ECO:0007669"/>
    <property type="project" value="UniProtKB-EC"/>
</dbReference>
<keyword evidence="4" id="KW-0479">Metal-binding</keyword>
<dbReference type="Gene3D" id="3.40.1390.20">
    <property type="entry name" value="HprK N-terminal domain-like"/>
    <property type="match status" value="1"/>
</dbReference>